<dbReference type="GeneID" id="101706354"/>
<feature type="region of interest" description="Disordered" evidence="1">
    <location>
        <begin position="114"/>
        <end position="260"/>
    </location>
</feature>
<dbReference type="AlphaFoldDB" id="A0AAX6SZ64"/>
<feature type="region of interest" description="Disordered" evidence="1">
    <location>
        <begin position="537"/>
        <end position="563"/>
    </location>
</feature>
<dbReference type="RefSeq" id="XP_021115096.1">
    <property type="nucleotide sequence ID" value="XM_021259437.1"/>
</dbReference>
<dbReference type="Proteomes" id="UP000694906">
    <property type="component" value="Unplaced"/>
</dbReference>
<name>A0AAX6SZ64_HETGA</name>
<feature type="region of interest" description="Disordered" evidence="1">
    <location>
        <begin position="281"/>
        <end position="516"/>
    </location>
</feature>
<feature type="compositionally biased region" description="Basic and acidic residues" evidence="1">
    <location>
        <begin position="114"/>
        <end position="132"/>
    </location>
</feature>
<dbReference type="Pfam" id="PF15661">
    <property type="entry name" value="CF222"/>
    <property type="match status" value="1"/>
</dbReference>
<protein>
    <submittedName>
        <fullName evidence="3">Uncharacterized protein C6orf222 homolog</fullName>
    </submittedName>
</protein>
<keyword evidence="2" id="KW-1185">Reference proteome</keyword>
<dbReference type="InterPro" id="IPR031362">
    <property type="entry name" value="BNIP5"/>
</dbReference>
<proteinExistence type="predicted"/>
<evidence type="ECO:0000256" key="1">
    <source>
        <dbReference type="SAM" id="MobiDB-lite"/>
    </source>
</evidence>
<feature type="region of interest" description="Disordered" evidence="1">
    <location>
        <begin position="664"/>
        <end position="688"/>
    </location>
</feature>
<feature type="compositionally biased region" description="Polar residues" evidence="1">
    <location>
        <begin position="360"/>
        <end position="375"/>
    </location>
</feature>
<dbReference type="CTD" id="389384"/>
<dbReference type="PANTHER" id="PTHR22435">
    <property type="entry name" value="CHROMOSOME 6 OPEN READING FRAME 222"/>
    <property type="match status" value="1"/>
</dbReference>
<feature type="compositionally biased region" description="Basic and acidic residues" evidence="1">
    <location>
        <begin position="164"/>
        <end position="183"/>
    </location>
</feature>
<feature type="compositionally biased region" description="Basic and acidic residues" evidence="1">
    <location>
        <begin position="72"/>
        <end position="92"/>
    </location>
</feature>
<accession>A0AAX6SZ64</accession>
<organism evidence="2 3">
    <name type="scientific">Heterocephalus glaber</name>
    <name type="common">Naked mole rat</name>
    <dbReference type="NCBI Taxonomy" id="10181"/>
    <lineage>
        <taxon>Eukaryota</taxon>
        <taxon>Metazoa</taxon>
        <taxon>Chordata</taxon>
        <taxon>Craniata</taxon>
        <taxon>Vertebrata</taxon>
        <taxon>Euteleostomi</taxon>
        <taxon>Mammalia</taxon>
        <taxon>Eutheria</taxon>
        <taxon>Euarchontoglires</taxon>
        <taxon>Glires</taxon>
        <taxon>Rodentia</taxon>
        <taxon>Hystricomorpha</taxon>
        <taxon>Bathyergidae</taxon>
        <taxon>Heterocephalus</taxon>
    </lineage>
</organism>
<gene>
    <name evidence="3" type="primary">CUNH6orf222</name>
</gene>
<feature type="compositionally biased region" description="Basic residues" evidence="1">
    <location>
        <begin position="145"/>
        <end position="163"/>
    </location>
</feature>
<evidence type="ECO:0000313" key="3">
    <source>
        <dbReference type="RefSeq" id="XP_021115096.1"/>
    </source>
</evidence>
<feature type="region of interest" description="Disordered" evidence="1">
    <location>
        <begin position="1"/>
        <end position="100"/>
    </location>
</feature>
<feature type="compositionally biased region" description="Basic and acidic residues" evidence="1">
    <location>
        <begin position="1"/>
        <end position="23"/>
    </location>
</feature>
<reference evidence="3" key="1">
    <citation type="submission" date="2025-08" db="UniProtKB">
        <authorList>
            <consortium name="RefSeq"/>
        </authorList>
    </citation>
    <scope>IDENTIFICATION</scope>
</reference>
<feature type="compositionally biased region" description="Low complexity" evidence="1">
    <location>
        <begin position="197"/>
        <end position="219"/>
    </location>
</feature>
<feature type="compositionally biased region" description="Low complexity" evidence="1">
    <location>
        <begin position="61"/>
        <end position="70"/>
    </location>
</feature>
<sequence>METLGDPRRAQSLDRSHTPRKDLQSTSCQCLSLPGTPCKKAPHRAISHGARCAQSPTPSSGAQGAEAAAAHTLEETRMFLLSEHRHPPDTKNKAQRQAQQGWLKTVLNFFLRTGFEEPKDKASRRTKGKEEPPDPPEAAEELALRKKAQDKKASHRKCGHRKHGAEEDKGNHHREAGGHDARPPKVAATLRSEEAEVGPVGRGAVRRVPLTHTHTPTRGTPGGHDSGGPQSLRAKGARAGLLDVSPPATGPRLEEEPRKLDEEAVIQMTVEFLKKVGDQWEDEQLQAPQPEVLLQNPEPACRKKSQEKKPGSVKRAFSLKKCGPEEPRRARAAAADVPSPEARRPKRPSFLPLCVRGPWPSTSSSPESGHPTPTDTPRAPFCLPGSEGPGAHEALSSDSDGPSPRGLPTCTQRRGPEEEPPLDRASESNDFMQKILALLQDAEELVGQQQPPGQETEAAVESLAPACRRKSQEKKPSSLRRAFSHKRHSSKEPRRVGTVGAATPEPRPPKRPSFLPLCVGGSDPEGLEFREPWAAEETASGFSEAASQARSCTPDGGHQPEGARESKELIIHELVALLQDVDGELAKQIQRHPSFKRCFYEFSDPSLRKLVATLRSQKTCPPDGDRSLLPERLFPFAFGVGNKYADGQSRTICSLMGSRAHFSQHGDAQDPFREAQLNLTSPECQSPD</sequence>
<evidence type="ECO:0000313" key="2">
    <source>
        <dbReference type="Proteomes" id="UP000694906"/>
    </source>
</evidence>
<dbReference type="PANTHER" id="PTHR22435:SF0">
    <property type="entry name" value="PROTEIN BNIP5"/>
    <property type="match status" value="1"/>
</dbReference>
<feature type="compositionally biased region" description="Polar residues" evidence="1">
    <location>
        <begin position="677"/>
        <end position="688"/>
    </location>
</feature>
<feature type="compositionally biased region" description="Basic and acidic residues" evidence="1">
    <location>
        <begin position="414"/>
        <end position="427"/>
    </location>
</feature>